<evidence type="ECO:0000256" key="1">
    <source>
        <dbReference type="SAM" id="MobiDB-lite"/>
    </source>
</evidence>
<accession>A0A9N9C896</accession>
<comment type="caution">
    <text evidence="2">The sequence shown here is derived from an EMBL/GenBank/DDBJ whole genome shotgun (WGS) entry which is preliminary data.</text>
</comment>
<proteinExistence type="predicted"/>
<evidence type="ECO:0000313" key="3">
    <source>
        <dbReference type="Proteomes" id="UP000789570"/>
    </source>
</evidence>
<keyword evidence="3" id="KW-1185">Reference proteome</keyword>
<sequence length="314" mass="35462">MPSNPLDRLAAYFKPCTRPFVQEDYNNLEDTFAELQKKQHNPLDNLSAFFKPITKKFEESDYYNDELLASHNPFFDKFEISNAARPEKRQSPNPINSSTKKRRFSSFDDEINRLPSLSTKTTSSDTSSSESSDDDEGDNESFPLSEFNQKMLESDDDVDSMLTEFDIVDNLESLSFTDNLNATDASQKVMESMSTRQVVTAVEDAESTNTVKGDENFQSVMVQLEKIKSKEKEDELPQTSEKVKGEGKGDLKFPKAPMAGFTGRRKHQFLDMLDHQAFRARHQKVIMKRARGPSLSGGLTSLLSNGFKPTSMLG</sequence>
<feature type="region of interest" description="Disordered" evidence="1">
    <location>
        <begin position="230"/>
        <end position="256"/>
    </location>
</feature>
<dbReference type="AlphaFoldDB" id="A0A9N9C896"/>
<dbReference type="Proteomes" id="UP000789570">
    <property type="component" value="Unassembled WGS sequence"/>
</dbReference>
<dbReference type="OrthoDB" id="2418218at2759"/>
<reference evidence="2" key="1">
    <citation type="submission" date="2021-06" db="EMBL/GenBank/DDBJ databases">
        <authorList>
            <person name="Kallberg Y."/>
            <person name="Tangrot J."/>
            <person name="Rosling A."/>
        </authorList>
    </citation>
    <scope>NUCLEOTIDE SEQUENCE</scope>
    <source>
        <strain evidence="2">UK204</strain>
    </source>
</reference>
<feature type="compositionally biased region" description="Low complexity" evidence="1">
    <location>
        <begin position="116"/>
        <end position="130"/>
    </location>
</feature>
<name>A0A9N9C896_9GLOM</name>
<feature type="region of interest" description="Disordered" evidence="1">
    <location>
        <begin position="82"/>
        <end position="143"/>
    </location>
</feature>
<gene>
    <name evidence="2" type="ORF">FCALED_LOCUS8126</name>
</gene>
<organism evidence="2 3">
    <name type="scientific">Funneliformis caledonium</name>
    <dbReference type="NCBI Taxonomy" id="1117310"/>
    <lineage>
        <taxon>Eukaryota</taxon>
        <taxon>Fungi</taxon>
        <taxon>Fungi incertae sedis</taxon>
        <taxon>Mucoromycota</taxon>
        <taxon>Glomeromycotina</taxon>
        <taxon>Glomeromycetes</taxon>
        <taxon>Glomerales</taxon>
        <taxon>Glomeraceae</taxon>
        <taxon>Funneliformis</taxon>
    </lineage>
</organism>
<evidence type="ECO:0000313" key="2">
    <source>
        <dbReference type="EMBL" id="CAG8591701.1"/>
    </source>
</evidence>
<dbReference type="EMBL" id="CAJVPQ010002304">
    <property type="protein sequence ID" value="CAG8591701.1"/>
    <property type="molecule type" value="Genomic_DNA"/>
</dbReference>
<feature type="compositionally biased region" description="Basic and acidic residues" evidence="1">
    <location>
        <begin position="230"/>
        <end position="253"/>
    </location>
</feature>
<protein>
    <submittedName>
        <fullName evidence="2">8008_t:CDS:1</fullName>
    </submittedName>
</protein>